<dbReference type="SMART" id="SM00354">
    <property type="entry name" value="HTH_LACI"/>
    <property type="match status" value="1"/>
</dbReference>
<evidence type="ECO:0000256" key="2">
    <source>
        <dbReference type="ARBA" id="ARBA00023125"/>
    </source>
</evidence>
<dbReference type="PANTHER" id="PTHR30146">
    <property type="entry name" value="LACI-RELATED TRANSCRIPTIONAL REPRESSOR"/>
    <property type="match status" value="1"/>
</dbReference>
<reference evidence="5 6" key="1">
    <citation type="journal article" date="2021" name="Int. J. Syst. Evol. Microbiol.">
        <title>Reticulibacter mediterranei gen. nov., sp. nov., within the new family Reticulibacteraceae fam. nov., and Ktedonospora formicarum gen. nov., sp. nov., Ktedonobacter robiniae sp. nov., Dictyobacter formicarum sp. nov. and Dictyobacter arantiisoli sp. nov., belonging to the class Ktedonobacteria.</title>
        <authorList>
            <person name="Yabe S."/>
            <person name="Zheng Y."/>
            <person name="Wang C.M."/>
            <person name="Sakai Y."/>
            <person name="Abe K."/>
            <person name="Yokota A."/>
            <person name="Donadio S."/>
            <person name="Cavaletti L."/>
            <person name="Monciardini P."/>
        </authorList>
    </citation>
    <scope>NUCLEOTIDE SEQUENCE [LARGE SCALE GENOMIC DNA]</scope>
    <source>
        <strain evidence="5 6">SOSP1-30</strain>
    </source>
</reference>
<keyword evidence="6" id="KW-1185">Reference proteome</keyword>
<organism evidence="5 6">
    <name type="scientific">Ktedonobacter robiniae</name>
    <dbReference type="NCBI Taxonomy" id="2778365"/>
    <lineage>
        <taxon>Bacteria</taxon>
        <taxon>Bacillati</taxon>
        <taxon>Chloroflexota</taxon>
        <taxon>Ktedonobacteria</taxon>
        <taxon>Ktedonobacterales</taxon>
        <taxon>Ktedonobacteraceae</taxon>
        <taxon>Ktedonobacter</taxon>
    </lineage>
</organism>
<dbReference type="RefSeq" id="WP_201372963.1">
    <property type="nucleotide sequence ID" value="NZ_BNJG01000002.1"/>
</dbReference>
<dbReference type="PROSITE" id="PS00356">
    <property type="entry name" value="HTH_LACI_1"/>
    <property type="match status" value="1"/>
</dbReference>
<keyword evidence="2" id="KW-0238">DNA-binding</keyword>
<evidence type="ECO:0000256" key="3">
    <source>
        <dbReference type="ARBA" id="ARBA00023163"/>
    </source>
</evidence>
<comment type="caution">
    <text evidence="5">The sequence shown here is derived from an EMBL/GenBank/DDBJ whole genome shotgun (WGS) entry which is preliminary data.</text>
</comment>
<dbReference type="Gene3D" id="3.40.50.2300">
    <property type="match status" value="2"/>
</dbReference>
<proteinExistence type="predicted"/>
<accession>A0ABQ3UUX3</accession>
<sequence>MRRQEVSIADIARVAGVSHTTVSRALRQNPLISADTRERIRKLADEMGYTPNAIAQSLQTQQSSTIGLVVTSIADPFFGDVVKGVEEVARAAHFSVLLSASYNDPQKATDIIETYQRRRVDGILVASSRIATNYSHRISHIRIPTVLINSQGELQASQLHWIAVDDHQGAQLAVNHLLQLGHHAIGYLGSRSRPGSNQQRLQGYIDALDQAGIQRQAAWVIQPPCDEASQDEDISVGQNALLDLLGAGVTAVFCYNDMIAIGMLTACHEKGIAVPQDLSIIGFDDIQIASCMTPPLTTIHQPRVELGRLATQVMLDLLSGHPGKNHSLPPSLVLRGSTAPLREQYR</sequence>
<keyword evidence="3" id="KW-0804">Transcription</keyword>
<dbReference type="Pfam" id="PF13377">
    <property type="entry name" value="Peripla_BP_3"/>
    <property type="match status" value="1"/>
</dbReference>
<dbReference type="InterPro" id="IPR010982">
    <property type="entry name" value="Lambda_DNA-bd_dom_sf"/>
</dbReference>
<dbReference type="CDD" id="cd01392">
    <property type="entry name" value="HTH_LacI"/>
    <property type="match status" value="1"/>
</dbReference>
<dbReference type="PANTHER" id="PTHR30146:SF109">
    <property type="entry name" value="HTH-TYPE TRANSCRIPTIONAL REGULATOR GALS"/>
    <property type="match status" value="1"/>
</dbReference>
<dbReference type="CDD" id="cd06267">
    <property type="entry name" value="PBP1_LacI_sugar_binding-like"/>
    <property type="match status" value="1"/>
</dbReference>
<dbReference type="Gene3D" id="1.10.260.40">
    <property type="entry name" value="lambda repressor-like DNA-binding domains"/>
    <property type="match status" value="1"/>
</dbReference>
<dbReference type="InterPro" id="IPR000843">
    <property type="entry name" value="HTH_LacI"/>
</dbReference>
<dbReference type="InterPro" id="IPR028082">
    <property type="entry name" value="Peripla_BP_I"/>
</dbReference>
<evidence type="ECO:0000313" key="6">
    <source>
        <dbReference type="Proteomes" id="UP000654345"/>
    </source>
</evidence>
<dbReference type="SUPFAM" id="SSF53822">
    <property type="entry name" value="Periplasmic binding protein-like I"/>
    <property type="match status" value="1"/>
</dbReference>
<evidence type="ECO:0000313" key="5">
    <source>
        <dbReference type="EMBL" id="GHO56475.1"/>
    </source>
</evidence>
<name>A0ABQ3UUX3_9CHLR</name>
<dbReference type="EMBL" id="BNJG01000002">
    <property type="protein sequence ID" value="GHO56475.1"/>
    <property type="molecule type" value="Genomic_DNA"/>
</dbReference>
<evidence type="ECO:0000259" key="4">
    <source>
        <dbReference type="PROSITE" id="PS50932"/>
    </source>
</evidence>
<dbReference type="SUPFAM" id="SSF47413">
    <property type="entry name" value="lambda repressor-like DNA-binding domains"/>
    <property type="match status" value="1"/>
</dbReference>
<evidence type="ECO:0000256" key="1">
    <source>
        <dbReference type="ARBA" id="ARBA00023015"/>
    </source>
</evidence>
<protein>
    <submittedName>
        <fullName evidence="5">LacI family transcriptional regulator</fullName>
    </submittedName>
</protein>
<gene>
    <name evidence="5" type="ORF">KSB_49500</name>
</gene>
<dbReference type="Proteomes" id="UP000654345">
    <property type="component" value="Unassembled WGS sequence"/>
</dbReference>
<dbReference type="Pfam" id="PF00356">
    <property type="entry name" value="LacI"/>
    <property type="match status" value="1"/>
</dbReference>
<dbReference type="InterPro" id="IPR046335">
    <property type="entry name" value="LacI/GalR-like_sensor"/>
</dbReference>
<keyword evidence="1" id="KW-0805">Transcription regulation</keyword>
<dbReference type="PROSITE" id="PS50932">
    <property type="entry name" value="HTH_LACI_2"/>
    <property type="match status" value="1"/>
</dbReference>
<feature type="domain" description="HTH lacI-type" evidence="4">
    <location>
        <begin position="6"/>
        <end position="60"/>
    </location>
</feature>